<accession>A0A4Q4L5G4</accession>
<proteinExistence type="predicted"/>
<sequence>MSDVLNNVSALPDQGSATVMGNNLVSFFSGLTAGDKRFVKDSMRWAEYRADLRHNRNSEPAAWFEYYSGVLWSVGWSLEQAPVIHVDKSFTGNALEVWTRSLAQQLSREKVGLIKEAFHMLETHSDAIDVFRASAREWSDFRFSPAQYNFNRELEIVISNVRLLDAKWSSTYLFWTIQHTGSELDIRSRRFLIRSAAINENRIKLAAAVLDMRTREIELAQDV</sequence>
<dbReference type="EMBL" id="SEUB01000003">
    <property type="protein sequence ID" value="RYM42487.1"/>
    <property type="molecule type" value="Genomic_DNA"/>
</dbReference>
<evidence type="ECO:0000313" key="1">
    <source>
        <dbReference type="EMBL" id="RYM42487.1"/>
    </source>
</evidence>
<dbReference type="Proteomes" id="UP000291107">
    <property type="component" value="Unassembled WGS sequence"/>
</dbReference>
<reference evidence="1 2" key="1">
    <citation type="submission" date="2019-02" db="EMBL/GenBank/DDBJ databases">
        <title>Genome of Pseudomonas korensis isolated from heavy metal contaminated environment.</title>
        <authorList>
            <person name="Ayangbenro A.S."/>
            <person name="Babalola O."/>
        </authorList>
    </citation>
    <scope>NUCLEOTIDE SEQUENCE [LARGE SCALE GENOMIC DNA]</scope>
    <source>
        <strain evidence="1 2">AB36</strain>
    </source>
</reference>
<comment type="caution">
    <text evidence="1">The sequence shown here is derived from an EMBL/GenBank/DDBJ whole genome shotgun (WGS) entry which is preliminary data.</text>
</comment>
<dbReference type="RefSeq" id="WP_129998143.1">
    <property type="nucleotide sequence ID" value="NZ_SEUB01000003.1"/>
</dbReference>
<gene>
    <name evidence="1" type="ORF">EVS84_08530</name>
</gene>
<dbReference type="AlphaFoldDB" id="A0A4Q4L5G4"/>
<evidence type="ECO:0000313" key="2">
    <source>
        <dbReference type="Proteomes" id="UP000291107"/>
    </source>
</evidence>
<organism evidence="1 2">
    <name type="scientific">Pseudomonas koreensis</name>
    <dbReference type="NCBI Taxonomy" id="198620"/>
    <lineage>
        <taxon>Bacteria</taxon>
        <taxon>Pseudomonadati</taxon>
        <taxon>Pseudomonadota</taxon>
        <taxon>Gammaproteobacteria</taxon>
        <taxon>Pseudomonadales</taxon>
        <taxon>Pseudomonadaceae</taxon>
        <taxon>Pseudomonas</taxon>
    </lineage>
</organism>
<protein>
    <submittedName>
        <fullName evidence="1">Uncharacterized protein</fullName>
    </submittedName>
</protein>
<name>A0A4Q4L5G4_9PSED</name>